<dbReference type="OrthoDB" id="1564555at2759"/>
<feature type="domain" description="CS" evidence="3">
    <location>
        <begin position="2"/>
        <end position="107"/>
    </location>
</feature>
<dbReference type="GO" id="GO:0051087">
    <property type="term" value="F:protein-folding chaperone binding"/>
    <property type="evidence" value="ECO:0007669"/>
    <property type="project" value="TreeGrafter"/>
</dbReference>
<dbReference type="PANTHER" id="PTHR22932:SF1">
    <property type="entry name" value="CO-CHAPERONE PROTEIN DAF-41"/>
    <property type="match status" value="1"/>
</dbReference>
<dbReference type="EMBL" id="KL198023">
    <property type="protein sequence ID" value="KDQ17458.1"/>
    <property type="molecule type" value="Genomic_DNA"/>
</dbReference>
<sequence length="189" mass="21688">MATHPEILWAQRSSATEDAKNLVYLTINVPDVEEKTVKLDLSDTSISFKATAKHLEQGQVQERAYEFSLDFYSEINAEETKKFFTSRHLFLTLRKKEKKVEYWPRLTKTKDRRNFIKTDFSKWVDEDEQDGEPAKMEEDFNDPVGDVGGMDFEKMMATMGSQNKQAPPVVPSEEDDDSDDDGPPPLEAV</sequence>
<dbReference type="FunFam" id="2.60.40.790:FF:000013">
    <property type="entry name" value="Very-long-chain (3R)-3-hydroxyacyl-CoA dehydratase"/>
    <property type="match status" value="1"/>
</dbReference>
<dbReference type="Proteomes" id="UP000027195">
    <property type="component" value="Unassembled WGS sequence"/>
</dbReference>
<dbReference type="GO" id="GO:0051879">
    <property type="term" value="F:Hsp90 protein binding"/>
    <property type="evidence" value="ECO:0007669"/>
    <property type="project" value="InterPro"/>
</dbReference>
<dbReference type="GO" id="GO:0005829">
    <property type="term" value="C:cytosol"/>
    <property type="evidence" value="ECO:0007669"/>
    <property type="project" value="TreeGrafter"/>
</dbReference>
<protein>
    <recommendedName>
        <fullName evidence="3">CS domain-containing protein</fullName>
    </recommendedName>
</protein>
<evidence type="ECO:0000256" key="1">
    <source>
        <dbReference type="ARBA" id="ARBA00025733"/>
    </source>
</evidence>
<accession>A0A067MNY1</accession>
<dbReference type="PROSITE" id="PS51203">
    <property type="entry name" value="CS"/>
    <property type="match status" value="1"/>
</dbReference>
<proteinExistence type="inferred from homology"/>
<dbReference type="InterPro" id="IPR045250">
    <property type="entry name" value="p23-like"/>
</dbReference>
<organism evidence="4 5">
    <name type="scientific">Botryobasidium botryosum (strain FD-172 SS1)</name>
    <dbReference type="NCBI Taxonomy" id="930990"/>
    <lineage>
        <taxon>Eukaryota</taxon>
        <taxon>Fungi</taxon>
        <taxon>Dikarya</taxon>
        <taxon>Basidiomycota</taxon>
        <taxon>Agaricomycotina</taxon>
        <taxon>Agaricomycetes</taxon>
        <taxon>Cantharellales</taxon>
        <taxon>Botryobasidiaceae</taxon>
        <taxon>Botryobasidium</taxon>
    </lineage>
</organism>
<gene>
    <name evidence="4" type="ORF">BOTBODRAFT_646396</name>
</gene>
<dbReference type="GO" id="GO:0005634">
    <property type="term" value="C:nucleus"/>
    <property type="evidence" value="ECO:0007669"/>
    <property type="project" value="TreeGrafter"/>
</dbReference>
<dbReference type="AlphaFoldDB" id="A0A067MNY1"/>
<evidence type="ECO:0000313" key="5">
    <source>
        <dbReference type="Proteomes" id="UP000027195"/>
    </source>
</evidence>
<name>A0A067MNY1_BOTB1</name>
<feature type="region of interest" description="Disordered" evidence="2">
    <location>
        <begin position="125"/>
        <end position="189"/>
    </location>
</feature>
<dbReference type="HOGENOM" id="CLU_078883_0_0_1"/>
<evidence type="ECO:0000256" key="2">
    <source>
        <dbReference type="SAM" id="MobiDB-lite"/>
    </source>
</evidence>
<dbReference type="GO" id="GO:0051131">
    <property type="term" value="P:chaperone-mediated protein complex assembly"/>
    <property type="evidence" value="ECO:0007669"/>
    <property type="project" value="TreeGrafter"/>
</dbReference>
<dbReference type="InterPro" id="IPR008978">
    <property type="entry name" value="HSP20-like_chaperone"/>
</dbReference>
<feature type="compositionally biased region" description="Acidic residues" evidence="2">
    <location>
        <begin position="172"/>
        <end position="182"/>
    </location>
</feature>
<dbReference type="SUPFAM" id="SSF49764">
    <property type="entry name" value="HSP20-like chaperones"/>
    <property type="match status" value="1"/>
</dbReference>
<dbReference type="PANTHER" id="PTHR22932">
    <property type="entry name" value="TELOMERASE-BINDING PROTEIN P23 HSP90 CO-CHAPERONE"/>
    <property type="match status" value="1"/>
</dbReference>
<reference evidence="5" key="1">
    <citation type="journal article" date="2014" name="Proc. Natl. Acad. Sci. U.S.A.">
        <title>Extensive sampling of basidiomycete genomes demonstrates inadequacy of the white-rot/brown-rot paradigm for wood decay fungi.</title>
        <authorList>
            <person name="Riley R."/>
            <person name="Salamov A.A."/>
            <person name="Brown D.W."/>
            <person name="Nagy L.G."/>
            <person name="Floudas D."/>
            <person name="Held B.W."/>
            <person name="Levasseur A."/>
            <person name="Lombard V."/>
            <person name="Morin E."/>
            <person name="Otillar R."/>
            <person name="Lindquist E.A."/>
            <person name="Sun H."/>
            <person name="LaButti K.M."/>
            <person name="Schmutz J."/>
            <person name="Jabbour D."/>
            <person name="Luo H."/>
            <person name="Baker S.E."/>
            <person name="Pisabarro A.G."/>
            <person name="Walton J.D."/>
            <person name="Blanchette R.A."/>
            <person name="Henrissat B."/>
            <person name="Martin F."/>
            <person name="Cullen D."/>
            <person name="Hibbett D.S."/>
            <person name="Grigoriev I.V."/>
        </authorList>
    </citation>
    <scope>NUCLEOTIDE SEQUENCE [LARGE SCALE GENOMIC DNA]</scope>
    <source>
        <strain evidence="5">FD-172 SS1</strain>
    </source>
</reference>
<dbReference type="InParanoid" id="A0A067MNY1"/>
<dbReference type="InterPro" id="IPR007052">
    <property type="entry name" value="CS_dom"/>
</dbReference>
<dbReference type="FunCoup" id="A0A067MNY1">
    <property type="interactions" value="774"/>
</dbReference>
<dbReference type="Pfam" id="PF04969">
    <property type="entry name" value="CS"/>
    <property type="match status" value="1"/>
</dbReference>
<dbReference type="CDD" id="cd06465">
    <property type="entry name" value="p23_hB-ind1_like"/>
    <property type="match status" value="1"/>
</dbReference>
<dbReference type="GO" id="GO:0006457">
    <property type="term" value="P:protein folding"/>
    <property type="evidence" value="ECO:0007669"/>
    <property type="project" value="TreeGrafter"/>
</dbReference>
<keyword evidence="5" id="KW-1185">Reference proteome</keyword>
<comment type="similarity">
    <text evidence="1">Belongs to the p23/wos2 family.</text>
</comment>
<dbReference type="Gene3D" id="2.60.40.790">
    <property type="match status" value="1"/>
</dbReference>
<evidence type="ECO:0000313" key="4">
    <source>
        <dbReference type="EMBL" id="KDQ17458.1"/>
    </source>
</evidence>
<dbReference type="STRING" id="930990.A0A067MNY1"/>
<evidence type="ECO:0000259" key="3">
    <source>
        <dbReference type="PROSITE" id="PS51203"/>
    </source>
</evidence>